<comment type="function">
    <text evidence="9">Converts adenosine-3',5'-bisphosphate (PAP) to AMP.</text>
</comment>
<feature type="binding site" evidence="9">
    <location>
        <position position="217"/>
    </location>
    <ligand>
        <name>substrate</name>
    </ligand>
</feature>
<dbReference type="InterPro" id="IPR000760">
    <property type="entry name" value="Inositol_monophosphatase-like"/>
</dbReference>
<name>A0ABP9E610_9GAMM</name>
<keyword evidence="6 9" id="KW-0378">Hydrolase</keyword>
<dbReference type="Pfam" id="PF00459">
    <property type="entry name" value="Inositol_P"/>
    <property type="match status" value="1"/>
</dbReference>
<dbReference type="InterPro" id="IPR020583">
    <property type="entry name" value="Inositol_monoP_metal-BS"/>
</dbReference>
<comment type="caution">
    <text evidence="10">The sequence shown here is derived from an EMBL/GenBank/DDBJ whole genome shotgun (WGS) entry which is preliminary data.</text>
</comment>
<comment type="catalytic activity">
    <reaction evidence="1 9">
        <text>adenosine 3',5'-bisphosphate + H2O = AMP + phosphate</text>
        <dbReference type="Rhea" id="RHEA:10040"/>
        <dbReference type="ChEBI" id="CHEBI:15377"/>
        <dbReference type="ChEBI" id="CHEBI:43474"/>
        <dbReference type="ChEBI" id="CHEBI:58343"/>
        <dbReference type="ChEBI" id="CHEBI:456215"/>
        <dbReference type="EC" id="3.1.3.7"/>
    </reaction>
</comment>
<keyword evidence="11" id="KW-1185">Reference proteome</keyword>
<evidence type="ECO:0000256" key="9">
    <source>
        <dbReference type="HAMAP-Rule" id="MF_02095"/>
    </source>
</evidence>
<comment type="similarity">
    <text evidence="2 9">Belongs to the inositol monophosphatase superfamily. CysQ family.</text>
</comment>
<organism evidence="10 11">
    <name type="scientific">Luteimonas vadosa</name>
    <dbReference type="NCBI Taxonomy" id="1165507"/>
    <lineage>
        <taxon>Bacteria</taxon>
        <taxon>Pseudomonadati</taxon>
        <taxon>Pseudomonadota</taxon>
        <taxon>Gammaproteobacteria</taxon>
        <taxon>Lysobacterales</taxon>
        <taxon>Lysobacteraceae</taxon>
        <taxon>Luteimonas</taxon>
    </lineage>
</organism>
<comment type="cofactor">
    <cofactor evidence="9">
        <name>Mg(2+)</name>
        <dbReference type="ChEBI" id="CHEBI:18420"/>
    </cofactor>
</comment>
<evidence type="ECO:0000256" key="4">
    <source>
        <dbReference type="ARBA" id="ARBA00022519"/>
    </source>
</evidence>
<dbReference type="NCBIfam" id="TIGR01331">
    <property type="entry name" value="bisphos_cysQ"/>
    <property type="match status" value="1"/>
</dbReference>
<feature type="binding site" evidence="9">
    <location>
        <position position="92"/>
    </location>
    <ligand>
        <name>Mg(2+)</name>
        <dbReference type="ChEBI" id="CHEBI:18420"/>
        <label>2</label>
    </ligand>
</feature>
<gene>
    <name evidence="9 10" type="primary">cysQ</name>
    <name evidence="10" type="ORF">GCM10023332_23580</name>
</gene>
<evidence type="ECO:0000256" key="3">
    <source>
        <dbReference type="ARBA" id="ARBA00022475"/>
    </source>
</evidence>
<feature type="binding site" evidence="9">
    <location>
        <position position="91"/>
    </location>
    <ligand>
        <name>Mg(2+)</name>
        <dbReference type="ChEBI" id="CHEBI:18420"/>
        <label>1</label>
    </ligand>
</feature>
<keyword evidence="8 9" id="KW-0472">Membrane</keyword>
<evidence type="ECO:0000256" key="1">
    <source>
        <dbReference type="ARBA" id="ARBA00001625"/>
    </source>
</evidence>
<evidence type="ECO:0000313" key="11">
    <source>
        <dbReference type="Proteomes" id="UP001501323"/>
    </source>
</evidence>
<keyword evidence="3 9" id="KW-1003">Cell membrane</keyword>
<feature type="binding site" evidence="9">
    <location>
        <position position="68"/>
    </location>
    <ligand>
        <name>substrate</name>
    </ligand>
</feature>
<proteinExistence type="inferred from homology"/>
<protein>
    <recommendedName>
        <fullName evidence="9">3'(2'),5'-bisphosphate nucleotidase CysQ</fullName>
        <ecNumber evidence="9">3.1.3.7</ecNumber>
    </recommendedName>
    <alternativeName>
        <fullName evidence="9">3'(2'),5-bisphosphonucleoside 3'(2')-phosphohydrolase</fullName>
    </alternativeName>
    <alternativeName>
        <fullName evidence="9">3'-phosphoadenosine 5'-phosphate phosphatase</fullName>
        <shortName evidence="9">PAP phosphatase</shortName>
    </alternativeName>
</protein>
<dbReference type="Gene3D" id="3.40.190.80">
    <property type="match status" value="1"/>
</dbReference>
<dbReference type="InterPro" id="IPR050725">
    <property type="entry name" value="CysQ/Inositol_MonoPase"/>
</dbReference>
<evidence type="ECO:0000256" key="5">
    <source>
        <dbReference type="ARBA" id="ARBA00022723"/>
    </source>
</evidence>
<feature type="binding site" evidence="9">
    <location>
        <begin position="91"/>
        <end position="94"/>
    </location>
    <ligand>
        <name>substrate</name>
    </ligand>
</feature>
<dbReference type="RefSeq" id="WP_345295744.1">
    <property type="nucleotide sequence ID" value="NZ_BAABJY010000003.1"/>
</dbReference>
<dbReference type="Gene3D" id="3.30.540.10">
    <property type="entry name" value="Fructose-1,6-Bisphosphatase, subunit A, domain 1"/>
    <property type="match status" value="1"/>
</dbReference>
<dbReference type="Proteomes" id="UP001501323">
    <property type="component" value="Unassembled WGS sequence"/>
</dbReference>
<dbReference type="EMBL" id="BAABJY010000003">
    <property type="protein sequence ID" value="GAA4870318.1"/>
    <property type="molecule type" value="Genomic_DNA"/>
</dbReference>
<accession>A0ABP9E610</accession>
<feature type="binding site" evidence="9">
    <location>
        <position position="68"/>
    </location>
    <ligand>
        <name>Mg(2+)</name>
        <dbReference type="ChEBI" id="CHEBI:18420"/>
        <label>1</label>
    </ligand>
</feature>
<dbReference type="PRINTS" id="PR00377">
    <property type="entry name" value="IMPHPHTASES"/>
</dbReference>
<evidence type="ECO:0000256" key="6">
    <source>
        <dbReference type="ARBA" id="ARBA00022801"/>
    </source>
</evidence>
<dbReference type="PROSITE" id="PS00629">
    <property type="entry name" value="IMP_1"/>
    <property type="match status" value="1"/>
</dbReference>
<reference evidence="11" key="1">
    <citation type="journal article" date="2019" name="Int. J. Syst. Evol. Microbiol.">
        <title>The Global Catalogue of Microorganisms (GCM) 10K type strain sequencing project: providing services to taxonomists for standard genome sequencing and annotation.</title>
        <authorList>
            <consortium name="The Broad Institute Genomics Platform"/>
            <consortium name="The Broad Institute Genome Sequencing Center for Infectious Disease"/>
            <person name="Wu L."/>
            <person name="Ma J."/>
        </authorList>
    </citation>
    <scope>NUCLEOTIDE SEQUENCE [LARGE SCALE GENOMIC DNA]</scope>
    <source>
        <strain evidence="11">JCM 18392</strain>
    </source>
</reference>
<dbReference type="PANTHER" id="PTHR43028:SF5">
    <property type="entry name" value="3'(2'),5'-BISPHOSPHATE NUCLEOTIDASE 1"/>
    <property type="match status" value="1"/>
</dbReference>
<dbReference type="InterPro" id="IPR020550">
    <property type="entry name" value="Inositol_monophosphatase_CS"/>
</dbReference>
<dbReference type="InterPro" id="IPR006240">
    <property type="entry name" value="CysQ"/>
</dbReference>
<feature type="binding site" evidence="9">
    <location>
        <position position="89"/>
    </location>
    <ligand>
        <name>Mg(2+)</name>
        <dbReference type="ChEBI" id="CHEBI:18420"/>
        <label>2</label>
    </ligand>
</feature>
<dbReference type="SUPFAM" id="SSF56655">
    <property type="entry name" value="Carbohydrate phosphatase"/>
    <property type="match status" value="1"/>
</dbReference>
<dbReference type="EC" id="3.1.3.7" evidence="9"/>
<dbReference type="HAMAP" id="MF_02095">
    <property type="entry name" value="CysQ"/>
    <property type="match status" value="1"/>
</dbReference>
<dbReference type="CDD" id="cd01638">
    <property type="entry name" value="CysQ"/>
    <property type="match status" value="1"/>
</dbReference>
<sequence length="271" mass="29346">MAIDAELREGVIALAREAADAILGVYAQDFDVVRKDDASPLTEADLAAHHCIIGGLRRLTPDVPVLSEESAHTVPAEVRMGWTRLWVVDPLDGTREFVKRNGEFTVNIALVEDGVPVFGVIQAPVTGTLWHGAPGQGAYRRDREAPDVDVPLQARANPGRPLRVAASRSHLDPATAALMQRIGETEPVGLGSSLKFCRLAQGDMDVYPRFGPTSEWDTAAGQAILVAAGGCVLDKQGRPFRYNQRQTLLNGDFIALGDPALPWRKWVGERA</sequence>
<dbReference type="PROSITE" id="PS00630">
    <property type="entry name" value="IMP_2"/>
    <property type="match status" value="1"/>
</dbReference>
<keyword evidence="7 9" id="KW-0460">Magnesium</keyword>
<evidence type="ECO:0000256" key="8">
    <source>
        <dbReference type="ARBA" id="ARBA00023136"/>
    </source>
</evidence>
<evidence type="ECO:0000313" key="10">
    <source>
        <dbReference type="EMBL" id="GAA4870318.1"/>
    </source>
</evidence>
<keyword evidence="5 9" id="KW-0479">Metal-binding</keyword>
<feature type="binding site" evidence="9">
    <location>
        <position position="217"/>
    </location>
    <ligand>
        <name>Mg(2+)</name>
        <dbReference type="ChEBI" id="CHEBI:18420"/>
        <label>2</label>
    </ligand>
</feature>
<dbReference type="PANTHER" id="PTHR43028">
    <property type="entry name" value="3'(2'),5'-BISPHOSPHATE NUCLEOTIDASE 1"/>
    <property type="match status" value="1"/>
</dbReference>
<keyword evidence="4 9" id="KW-0997">Cell inner membrane</keyword>
<comment type="subcellular location">
    <subcellularLocation>
        <location evidence="9">Cell inner membrane</location>
        <topology evidence="9">Peripheral membrane protein</topology>
        <orientation evidence="9">Cytoplasmic side</orientation>
    </subcellularLocation>
</comment>
<feature type="binding site" evidence="9">
    <location>
        <position position="89"/>
    </location>
    <ligand>
        <name>Mg(2+)</name>
        <dbReference type="ChEBI" id="CHEBI:18420"/>
        <label>1</label>
    </ligand>
</feature>
<evidence type="ECO:0000256" key="7">
    <source>
        <dbReference type="ARBA" id="ARBA00022842"/>
    </source>
</evidence>
<evidence type="ECO:0000256" key="2">
    <source>
        <dbReference type="ARBA" id="ARBA00005289"/>
    </source>
</evidence>